<dbReference type="InterPro" id="IPR050557">
    <property type="entry name" value="RTX_toxin/Mannuronan_C5-epim"/>
</dbReference>
<dbReference type="EMBL" id="FNLN01000024">
    <property type="protein sequence ID" value="SDU10503.1"/>
    <property type="molecule type" value="Genomic_DNA"/>
</dbReference>
<organism evidence="3 4">
    <name type="scientific">Nitrosomonas ureae</name>
    <dbReference type="NCBI Taxonomy" id="44577"/>
    <lineage>
        <taxon>Bacteria</taxon>
        <taxon>Pseudomonadati</taxon>
        <taxon>Pseudomonadota</taxon>
        <taxon>Betaproteobacteria</taxon>
        <taxon>Nitrosomonadales</taxon>
        <taxon>Nitrosomonadaceae</taxon>
        <taxon>Nitrosomonas</taxon>
    </lineage>
</organism>
<dbReference type="Gene3D" id="2.150.10.10">
    <property type="entry name" value="Serralysin-like metalloprotease, C-terminal"/>
    <property type="match status" value="3"/>
</dbReference>
<dbReference type="PRINTS" id="PR00313">
    <property type="entry name" value="CABNDNGRPT"/>
</dbReference>
<dbReference type="PROSITE" id="PS00330">
    <property type="entry name" value="HEMOLYSIN_CALCIUM"/>
    <property type="match status" value="3"/>
</dbReference>
<dbReference type="InterPro" id="IPR018511">
    <property type="entry name" value="Hemolysin-typ_Ca-bd_CS"/>
</dbReference>
<sequence length="315" mass="31733">MAIVNGTNFNDNNTVQFNGVFFELFPQLDGTNGNDTISGFNGTDILRGLNGNDVLNGGAGADNMDGGDNNDVYFVDNLGDVVAEVFNDALGGIDLVNSSVTHTLGFGIEDLNLTGAAIINGTGNENGNKINGNSAANIINGLNGNDRLFGLGGNDTLNGGLGNDNLAGGDGNDILQGGSGNDILRGDNGDDILAGGLGNDTLFAGLGATDHYLFNTALNSATNVDTIMGFFAPVDTIRLDNDIFTSLGAPGGIAAGNLKIGPGAVATDANDFLIYDTTTGALSYDANGNGVGAAVQFATIAGVAPLSAADFLVVQ</sequence>
<keyword evidence="2" id="KW-0964">Secreted</keyword>
<dbReference type="Proteomes" id="UP000182882">
    <property type="component" value="Unassembled WGS sequence"/>
</dbReference>
<dbReference type="KEGG" id="nur:ATY38_09335"/>
<dbReference type="InterPro" id="IPR001343">
    <property type="entry name" value="Hemolysn_Ca-bd"/>
</dbReference>
<dbReference type="RefSeq" id="WP_062559059.1">
    <property type="nucleotide sequence ID" value="NZ_CP013341.1"/>
</dbReference>
<evidence type="ECO:0000313" key="3">
    <source>
        <dbReference type="EMBL" id="SDU10503.1"/>
    </source>
</evidence>
<keyword evidence="4" id="KW-1185">Reference proteome</keyword>
<dbReference type="PANTHER" id="PTHR38340">
    <property type="entry name" value="S-LAYER PROTEIN"/>
    <property type="match status" value="1"/>
</dbReference>
<dbReference type="AlphaFoldDB" id="A0A1H2FT22"/>
<dbReference type="SUPFAM" id="SSF51120">
    <property type="entry name" value="beta-Roll"/>
    <property type="match status" value="2"/>
</dbReference>
<name>A0A1H2FT22_9PROT</name>
<accession>A0A1H2FT22</accession>
<evidence type="ECO:0000256" key="1">
    <source>
        <dbReference type="ARBA" id="ARBA00004613"/>
    </source>
</evidence>
<protein>
    <submittedName>
        <fullName evidence="3">Hemolysin-type calcium-binding repeat-containing protein</fullName>
    </submittedName>
</protein>
<evidence type="ECO:0000313" key="4">
    <source>
        <dbReference type="Proteomes" id="UP000182882"/>
    </source>
</evidence>
<dbReference type="GO" id="GO:0005576">
    <property type="term" value="C:extracellular region"/>
    <property type="evidence" value="ECO:0007669"/>
    <property type="project" value="UniProtKB-SubCell"/>
</dbReference>
<comment type="subcellular location">
    <subcellularLocation>
        <location evidence="1">Secreted</location>
    </subcellularLocation>
</comment>
<dbReference type="InterPro" id="IPR011049">
    <property type="entry name" value="Serralysin-like_metalloprot_C"/>
</dbReference>
<dbReference type="GO" id="GO:0005509">
    <property type="term" value="F:calcium ion binding"/>
    <property type="evidence" value="ECO:0007669"/>
    <property type="project" value="InterPro"/>
</dbReference>
<reference evidence="4" key="1">
    <citation type="submission" date="2016-10" db="EMBL/GenBank/DDBJ databases">
        <authorList>
            <person name="Varghese N."/>
            <person name="Submissions S."/>
        </authorList>
    </citation>
    <scope>NUCLEOTIDE SEQUENCE [LARGE SCALE GENOMIC DNA]</scope>
    <source>
        <strain evidence="4">Nm10</strain>
    </source>
</reference>
<dbReference type="PANTHER" id="PTHR38340:SF1">
    <property type="entry name" value="S-LAYER PROTEIN"/>
    <property type="match status" value="1"/>
</dbReference>
<dbReference type="Pfam" id="PF00353">
    <property type="entry name" value="HemolysinCabind"/>
    <property type="match status" value="3"/>
</dbReference>
<evidence type="ECO:0000256" key="2">
    <source>
        <dbReference type="ARBA" id="ARBA00022525"/>
    </source>
</evidence>
<gene>
    <name evidence="3" type="ORF">SAMN05216406_12430</name>
</gene>
<proteinExistence type="predicted"/>